<dbReference type="EMBL" id="ASGP02000007">
    <property type="protein sequence ID" value="KAH9497243.1"/>
    <property type="molecule type" value="Genomic_DNA"/>
</dbReference>
<comment type="caution">
    <text evidence="1">The sequence shown here is derived from an EMBL/GenBank/DDBJ whole genome shotgun (WGS) entry which is preliminary data.</text>
</comment>
<accession>A0A922HR46</accession>
<reference evidence="1" key="2">
    <citation type="journal article" date="2022" name="Res Sq">
        <title>Comparative Genomics Reveals Insights into the Divergent Evolution of Astigmatic Mites and Household Pest Adaptations.</title>
        <authorList>
            <person name="Xiong Q."/>
            <person name="Wan A.T.-Y."/>
            <person name="Liu X.-Y."/>
            <person name="Fung C.S.-H."/>
            <person name="Xiao X."/>
            <person name="Malainual N."/>
            <person name="Hou J."/>
            <person name="Wang L."/>
            <person name="Wang M."/>
            <person name="Yang K."/>
            <person name="Cui Y."/>
            <person name="Leung E."/>
            <person name="Nong W."/>
            <person name="Shin S.-K."/>
            <person name="Au S."/>
            <person name="Jeong K.Y."/>
            <person name="Chew F.T."/>
            <person name="Hui J."/>
            <person name="Leung T.F."/>
            <person name="Tungtrongchitr A."/>
            <person name="Zhong N."/>
            <person name="Liu Z."/>
            <person name="Tsui S."/>
        </authorList>
    </citation>
    <scope>NUCLEOTIDE SEQUENCE</scope>
    <source>
        <strain evidence="1">Derf</strain>
        <tissue evidence="1">Whole organism</tissue>
    </source>
</reference>
<sequence>MNDLYLCNNNGIITQSISIMKFCTLINCVRQKKTKHPDVSFYYDGGFFPLAELSIQASGSIYRYR</sequence>
<organism evidence="1 2">
    <name type="scientific">Dermatophagoides farinae</name>
    <name type="common">American house dust mite</name>
    <dbReference type="NCBI Taxonomy" id="6954"/>
    <lineage>
        <taxon>Eukaryota</taxon>
        <taxon>Metazoa</taxon>
        <taxon>Ecdysozoa</taxon>
        <taxon>Arthropoda</taxon>
        <taxon>Chelicerata</taxon>
        <taxon>Arachnida</taxon>
        <taxon>Acari</taxon>
        <taxon>Acariformes</taxon>
        <taxon>Sarcoptiformes</taxon>
        <taxon>Astigmata</taxon>
        <taxon>Psoroptidia</taxon>
        <taxon>Analgoidea</taxon>
        <taxon>Pyroglyphidae</taxon>
        <taxon>Dermatophagoidinae</taxon>
        <taxon>Dermatophagoides</taxon>
    </lineage>
</organism>
<name>A0A922HR46_DERFA</name>
<evidence type="ECO:0000313" key="2">
    <source>
        <dbReference type="Proteomes" id="UP000790347"/>
    </source>
</evidence>
<evidence type="ECO:0000313" key="1">
    <source>
        <dbReference type="EMBL" id="KAH9497243.1"/>
    </source>
</evidence>
<dbReference type="Proteomes" id="UP000790347">
    <property type="component" value="Unassembled WGS sequence"/>
</dbReference>
<proteinExistence type="predicted"/>
<keyword evidence="2" id="KW-1185">Reference proteome</keyword>
<dbReference type="AlphaFoldDB" id="A0A922HR46"/>
<gene>
    <name evidence="1" type="ORF">DERF_013246</name>
</gene>
<protein>
    <submittedName>
        <fullName evidence="1">Uncharacterized protein</fullName>
    </submittedName>
</protein>
<reference evidence="1" key="1">
    <citation type="submission" date="2013-05" db="EMBL/GenBank/DDBJ databases">
        <authorList>
            <person name="Yim A.K.Y."/>
            <person name="Chan T.F."/>
            <person name="Ji K.M."/>
            <person name="Liu X.Y."/>
            <person name="Zhou J.W."/>
            <person name="Li R.Q."/>
            <person name="Yang K.Y."/>
            <person name="Li J."/>
            <person name="Li M."/>
            <person name="Law P.T.W."/>
            <person name="Wu Y.L."/>
            <person name="Cai Z.L."/>
            <person name="Qin H."/>
            <person name="Bao Y."/>
            <person name="Leung R.K.K."/>
            <person name="Ng P.K.S."/>
            <person name="Zou J."/>
            <person name="Zhong X.J."/>
            <person name="Ran P.X."/>
            <person name="Zhong N.S."/>
            <person name="Liu Z.G."/>
            <person name="Tsui S.K.W."/>
        </authorList>
    </citation>
    <scope>NUCLEOTIDE SEQUENCE</scope>
    <source>
        <strain evidence="1">Derf</strain>
        <tissue evidence="1">Whole organism</tissue>
    </source>
</reference>